<accession>A0AAD5LR87</accession>
<reference evidence="2" key="1">
    <citation type="submission" date="2021-12" db="EMBL/GenBank/DDBJ databases">
        <title>Prjna785345.</title>
        <authorList>
            <person name="Rujirawat T."/>
            <person name="Krajaejun T."/>
        </authorList>
    </citation>
    <scope>NUCLEOTIDE SEQUENCE</scope>
    <source>
        <strain evidence="2">Pi057C3</strain>
    </source>
</reference>
<dbReference type="PANTHER" id="PTHR46599:SF3">
    <property type="entry name" value="PIGGYBAC TRANSPOSABLE ELEMENT-DERIVED PROTEIN 4"/>
    <property type="match status" value="1"/>
</dbReference>
<name>A0AAD5LR87_PYTIN</name>
<gene>
    <name evidence="2" type="ORF">P43SY_011188</name>
</gene>
<comment type="caution">
    <text evidence="2">The sequence shown here is derived from an EMBL/GenBank/DDBJ whole genome shotgun (WGS) entry which is preliminary data.</text>
</comment>
<protein>
    <recommendedName>
        <fullName evidence="1">PiggyBac transposable element-derived protein domain-containing protein</fullName>
    </recommendedName>
</protein>
<dbReference type="AlphaFoldDB" id="A0AAD5LR87"/>
<dbReference type="InterPro" id="IPR029526">
    <property type="entry name" value="PGBD"/>
</dbReference>
<sequence length="247" mass="28698">MRKLALDGFADTYYGEDTTQCHEDRDFTGSTKVSDVAIIAAKSLQPLDLFFFFLPKRFWRQTAFESNRYETQTRGARMAAARRIYGQKYTRAIAEEKASSMEEKICSFVPIEAHEILQMIGLLVARALCPMKTGLEHHWSTTQTGAVPRGTWSYVMPRQRFRDISRFLHFSDNEHPNAKTDRAWKIRPVVDTLQSSFLRGMDFGRWVAFDEMVIPSRSSRNSVRVYLKNKPHKYGTKLFAMFGLWTR</sequence>
<dbReference type="EMBL" id="JAKCXM010002308">
    <property type="protein sequence ID" value="KAJ0390304.1"/>
    <property type="molecule type" value="Genomic_DNA"/>
</dbReference>
<dbReference type="PANTHER" id="PTHR46599">
    <property type="entry name" value="PIGGYBAC TRANSPOSABLE ELEMENT-DERIVED PROTEIN 4"/>
    <property type="match status" value="1"/>
</dbReference>
<evidence type="ECO:0000259" key="1">
    <source>
        <dbReference type="Pfam" id="PF13843"/>
    </source>
</evidence>
<feature type="domain" description="PiggyBac transposable element-derived protein" evidence="1">
    <location>
        <begin position="46"/>
        <end position="241"/>
    </location>
</feature>
<proteinExistence type="predicted"/>
<dbReference type="Pfam" id="PF13843">
    <property type="entry name" value="DDE_Tnp_1_7"/>
    <property type="match status" value="1"/>
</dbReference>
<evidence type="ECO:0000313" key="3">
    <source>
        <dbReference type="Proteomes" id="UP001209570"/>
    </source>
</evidence>
<dbReference type="Proteomes" id="UP001209570">
    <property type="component" value="Unassembled WGS sequence"/>
</dbReference>
<organism evidence="2 3">
    <name type="scientific">Pythium insidiosum</name>
    <name type="common">Pythiosis disease agent</name>
    <dbReference type="NCBI Taxonomy" id="114742"/>
    <lineage>
        <taxon>Eukaryota</taxon>
        <taxon>Sar</taxon>
        <taxon>Stramenopiles</taxon>
        <taxon>Oomycota</taxon>
        <taxon>Peronosporomycetes</taxon>
        <taxon>Pythiales</taxon>
        <taxon>Pythiaceae</taxon>
        <taxon>Pythium</taxon>
    </lineage>
</organism>
<evidence type="ECO:0000313" key="2">
    <source>
        <dbReference type="EMBL" id="KAJ0390304.1"/>
    </source>
</evidence>
<keyword evidence="3" id="KW-1185">Reference proteome</keyword>